<dbReference type="Proteomes" id="UP000232722">
    <property type="component" value="Unassembled WGS sequence"/>
</dbReference>
<gene>
    <name evidence="1" type="ORF">RhiirA5_61900</name>
</gene>
<accession>A0A2I1EUR8</accession>
<comment type="caution">
    <text evidence="1">The sequence shown here is derived from an EMBL/GenBank/DDBJ whole genome shotgun (WGS) entry which is preliminary data.</text>
</comment>
<protein>
    <submittedName>
        <fullName evidence="1">Uncharacterized protein</fullName>
    </submittedName>
</protein>
<dbReference type="AlphaFoldDB" id="A0A2I1EUR8"/>
<name>A0A2I1EUR8_9GLOM</name>
<reference evidence="1 2" key="1">
    <citation type="submission" date="2016-04" db="EMBL/GenBank/DDBJ databases">
        <title>Genome analyses suggest a sexual origin of heterokaryosis in a supposedly ancient asexual fungus.</title>
        <authorList>
            <person name="Ropars J."/>
            <person name="Sedzielewska K."/>
            <person name="Noel J."/>
            <person name="Charron P."/>
            <person name="Farinelli L."/>
            <person name="Marton T."/>
            <person name="Kruger M."/>
            <person name="Pelin A."/>
            <person name="Brachmann A."/>
            <person name="Corradi N."/>
        </authorList>
    </citation>
    <scope>NUCLEOTIDE SEQUENCE [LARGE SCALE GENOMIC DNA]</scope>
    <source>
        <strain evidence="1 2">A5</strain>
    </source>
</reference>
<dbReference type="EMBL" id="LLXJ01001778">
    <property type="protein sequence ID" value="PKC00802.1"/>
    <property type="molecule type" value="Genomic_DNA"/>
</dbReference>
<sequence>MKLLFAPLYDSLIPSSILMHKVETNRLILFFLLYIINIINIMNIINIINKIVKNFL</sequence>
<evidence type="ECO:0000313" key="1">
    <source>
        <dbReference type="EMBL" id="PKC00802.1"/>
    </source>
</evidence>
<organism evidence="1 2">
    <name type="scientific">Rhizophagus irregularis</name>
    <dbReference type="NCBI Taxonomy" id="588596"/>
    <lineage>
        <taxon>Eukaryota</taxon>
        <taxon>Fungi</taxon>
        <taxon>Fungi incertae sedis</taxon>
        <taxon>Mucoromycota</taxon>
        <taxon>Glomeromycotina</taxon>
        <taxon>Glomeromycetes</taxon>
        <taxon>Glomerales</taxon>
        <taxon>Glomeraceae</taxon>
        <taxon>Rhizophagus</taxon>
    </lineage>
</organism>
<proteinExistence type="predicted"/>
<evidence type="ECO:0000313" key="2">
    <source>
        <dbReference type="Proteomes" id="UP000232722"/>
    </source>
</evidence>
<reference evidence="1 2" key="2">
    <citation type="submission" date="2017-09" db="EMBL/GenBank/DDBJ databases">
        <title>Extensive intraspecific genome diversity in a model arbuscular mycorrhizal fungus.</title>
        <authorList>
            <person name="Chen E.C."/>
            <person name="Morin E."/>
            <person name="Beaudet D."/>
            <person name="Noel J."/>
            <person name="Ndikumana S."/>
            <person name="Charron P."/>
            <person name="St-Onge C."/>
            <person name="Giorgi J."/>
            <person name="Grigoriev I.V."/>
            <person name="Roux C."/>
            <person name="Martin F.M."/>
            <person name="Corradi N."/>
        </authorList>
    </citation>
    <scope>NUCLEOTIDE SEQUENCE [LARGE SCALE GENOMIC DNA]</scope>
    <source>
        <strain evidence="1 2">A5</strain>
    </source>
</reference>